<sequence length="373" mass="41845">MAFYHSHFHHSNHPNFKQPYGNRPHRSPRFSEQSDQALGGDQASIPVGYSSSSAGVSGSYAGGVTMGVQRYQNGAMSSGCTLWMGNIDETMDENFVRFAFNNLGVNIQNVKIIRNKDTGLPVGYGFVTFDDRNTAQSVLRELNGQKIPNIDDDKRFFLKPANRQAGGPPQQQQQRMSIFVGNLAPEIDDDILMQAFFTYYPSVSSAKVITNEGQSKGFGFVTFEDEYDYQVALSNPNMMLGESPITISRARHSTPGARNSRVQSQDNNLKWQLLQQQKKQQQQQLVSSNGDQIESKDGSDSNDEKDSNRRRLINHQISSFDESPEEIQFQETSSTRLSLGRHRRRPAEEVRLKGFGTLDQPTFKQLKEATGNA</sequence>
<dbReference type="SMART" id="SM00360">
    <property type="entry name" value="RRM"/>
    <property type="match status" value="2"/>
</dbReference>
<feature type="compositionally biased region" description="Basic and acidic residues" evidence="4">
    <location>
        <begin position="293"/>
        <end position="309"/>
    </location>
</feature>
<dbReference type="SUPFAM" id="SSF54928">
    <property type="entry name" value="RNA-binding domain, RBD"/>
    <property type="match status" value="2"/>
</dbReference>
<reference evidence="6" key="1">
    <citation type="submission" date="2022-12" db="EMBL/GenBank/DDBJ databases">
        <title>Genome assemblies of Blomia tropicalis.</title>
        <authorList>
            <person name="Cui Y."/>
        </authorList>
    </citation>
    <scope>NUCLEOTIDE SEQUENCE</scope>
    <source>
        <tissue evidence="6">Adult mites</tissue>
    </source>
</reference>
<feature type="domain" description="RRM" evidence="5">
    <location>
        <begin position="80"/>
        <end position="163"/>
    </location>
</feature>
<feature type="compositionally biased region" description="Basic residues" evidence="4">
    <location>
        <begin position="1"/>
        <end position="12"/>
    </location>
</feature>
<evidence type="ECO:0000256" key="4">
    <source>
        <dbReference type="SAM" id="MobiDB-lite"/>
    </source>
</evidence>
<feature type="compositionally biased region" description="Low complexity" evidence="4">
    <location>
        <begin position="275"/>
        <end position="285"/>
    </location>
</feature>
<evidence type="ECO:0000313" key="6">
    <source>
        <dbReference type="EMBL" id="KAJ6225554.1"/>
    </source>
</evidence>
<dbReference type="GO" id="GO:0003729">
    <property type="term" value="F:mRNA binding"/>
    <property type="evidence" value="ECO:0007669"/>
    <property type="project" value="InterPro"/>
</dbReference>
<dbReference type="PANTHER" id="PTHR47640">
    <property type="entry name" value="TRNA SELENOCYSTEINE 1-ASSOCIATED PROTEIN 1-RELATED-RELATED"/>
    <property type="match status" value="1"/>
</dbReference>
<organism evidence="6 7">
    <name type="scientific">Blomia tropicalis</name>
    <name type="common">Mite</name>
    <dbReference type="NCBI Taxonomy" id="40697"/>
    <lineage>
        <taxon>Eukaryota</taxon>
        <taxon>Metazoa</taxon>
        <taxon>Ecdysozoa</taxon>
        <taxon>Arthropoda</taxon>
        <taxon>Chelicerata</taxon>
        <taxon>Arachnida</taxon>
        <taxon>Acari</taxon>
        <taxon>Acariformes</taxon>
        <taxon>Sarcoptiformes</taxon>
        <taxon>Astigmata</taxon>
        <taxon>Glycyphagoidea</taxon>
        <taxon>Echimyopodidae</taxon>
        <taxon>Blomia</taxon>
    </lineage>
</organism>
<dbReference type="PANTHER" id="PTHR47640:SF10">
    <property type="entry name" value="TRNA SELENOCYSTEINE 1-ASSOCIATED PROTEIN 1-RELATED"/>
    <property type="match status" value="1"/>
</dbReference>
<comment type="caution">
    <text evidence="6">The sequence shown here is derived from an EMBL/GenBank/DDBJ whole genome shotgun (WGS) entry which is preliminary data.</text>
</comment>
<feature type="domain" description="RRM" evidence="5">
    <location>
        <begin position="176"/>
        <end position="252"/>
    </location>
</feature>
<accession>A0A9Q0MGU3</accession>
<keyword evidence="1" id="KW-0677">Repeat</keyword>
<evidence type="ECO:0000256" key="1">
    <source>
        <dbReference type="ARBA" id="ARBA00022737"/>
    </source>
</evidence>
<dbReference type="InterPro" id="IPR000504">
    <property type="entry name" value="RRM_dom"/>
</dbReference>
<keyword evidence="7" id="KW-1185">Reference proteome</keyword>
<dbReference type="EMBL" id="JAPWDV010000001">
    <property type="protein sequence ID" value="KAJ6225554.1"/>
    <property type="molecule type" value="Genomic_DNA"/>
</dbReference>
<protein>
    <recommendedName>
        <fullName evidence="5">RRM domain-containing protein</fullName>
    </recommendedName>
</protein>
<gene>
    <name evidence="6" type="ORF">RDWZM_004099</name>
</gene>
<dbReference type="AlphaFoldDB" id="A0A9Q0MGU3"/>
<dbReference type="GO" id="GO:0006376">
    <property type="term" value="P:mRNA splice site recognition"/>
    <property type="evidence" value="ECO:0007669"/>
    <property type="project" value="TreeGrafter"/>
</dbReference>
<evidence type="ECO:0000256" key="3">
    <source>
        <dbReference type="PROSITE-ProRule" id="PRU00176"/>
    </source>
</evidence>
<dbReference type="FunFam" id="3.30.70.330:FF:000159">
    <property type="entry name" value="tRNA selenocysteine 1-associated protein 1"/>
    <property type="match status" value="1"/>
</dbReference>
<name>A0A9Q0MGU3_BLOTA</name>
<dbReference type="InterPro" id="IPR012677">
    <property type="entry name" value="Nucleotide-bd_a/b_plait_sf"/>
</dbReference>
<keyword evidence="2 3" id="KW-0694">RNA-binding</keyword>
<evidence type="ECO:0000313" key="7">
    <source>
        <dbReference type="Proteomes" id="UP001142055"/>
    </source>
</evidence>
<dbReference type="GO" id="GO:0005829">
    <property type="term" value="C:cytosol"/>
    <property type="evidence" value="ECO:0007669"/>
    <property type="project" value="TreeGrafter"/>
</dbReference>
<evidence type="ECO:0000259" key="5">
    <source>
        <dbReference type="PROSITE" id="PS50102"/>
    </source>
</evidence>
<dbReference type="InterPro" id="IPR035979">
    <property type="entry name" value="RBD_domain_sf"/>
</dbReference>
<dbReference type="Gene3D" id="3.30.70.330">
    <property type="match status" value="2"/>
</dbReference>
<proteinExistence type="predicted"/>
<feature type="region of interest" description="Disordered" evidence="4">
    <location>
        <begin position="1"/>
        <end position="44"/>
    </location>
</feature>
<dbReference type="PROSITE" id="PS50102">
    <property type="entry name" value="RRM"/>
    <property type="match status" value="2"/>
</dbReference>
<feature type="region of interest" description="Disordered" evidence="4">
    <location>
        <begin position="275"/>
        <end position="356"/>
    </location>
</feature>
<dbReference type="Pfam" id="PF00076">
    <property type="entry name" value="RRM_1"/>
    <property type="match status" value="2"/>
</dbReference>
<dbReference type="Proteomes" id="UP001142055">
    <property type="component" value="Chromosome 1"/>
</dbReference>
<evidence type="ECO:0000256" key="2">
    <source>
        <dbReference type="ARBA" id="ARBA00022884"/>
    </source>
</evidence>
<dbReference type="InterPro" id="IPR050825">
    <property type="entry name" value="RBM42_RBP45_47-like"/>
</dbReference>